<name>A0A3G8XKN0_9FLAO</name>
<gene>
    <name evidence="1" type="ORF">EIB73_11000</name>
</gene>
<dbReference type="Proteomes" id="UP000270185">
    <property type="component" value="Chromosome"/>
</dbReference>
<sequence length="168" mass="19852">MNLEHIKDHLNAYKEHDQIFDAAHFLIETFGLESENFAGFGFRPELEPNKMLLTTDGALGEKQMVMIPRNLFDFDLNLVANMVAHEMLHVRQKAPESLVEDKNEREFQAYYEMLFHKEFPLVPEVSDFHKKFFGEKALEYYKRMGEDSVLQNKYFEQKIEVENLINSL</sequence>
<evidence type="ECO:0000313" key="2">
    <source>
        <dbReference type="Proteomes" id="UP000270185"/>
    </source>
</evidence>
<keyword evidence="2" id="KW-1185">Reference proteome</keyword>
<dbReference type="KEGG" id="ccas:EIB73_11000"/>
<dbReference type="EMBL" id="CP034159">
    <property type="protein sequence ID" value="AZI33679.1"/>
    <property type="molecule type" value="Genomic_DNA"/>
</dbReference>
<dbReference type="OrthoDB" id="1449922at2"/>
<organism evidence="1 2">
    <name type="scientific">Kaistella carnis</name>
    <dbReference type="NCBI Taxonomy" id="1241979"/>
    <lineage>
        <taxon>Bacteria</taxon>
        <taxon>Pseudomonadati</taxon>
        <taxon>Bacteroidota</taxon>
        <taxon>Flavobacteriia</taxon>
        <taxon>Flavobacteriales</taxon>
        <taxon>Weeksellaceae</taxon>
        <taxon>Chryseobacterium group</taxon>
        <taxon>Kaistella</taxon>
    </lineage>
</organism>
<reference evidence="2" key="1">
    <citation type="submission" date="2018-11" db="EMBL/GenBank/DDBJ databases">
        <title>Proposal to divide the Flavobacteriaceae and reorganize its genera based on Amino Acid Identity values calculated from whole genome sequences.</title>
        <authorList>
            <person name="Nicholson A.C."/>
            <person name="Gulvik C.A."/>
            <person name="Whitney A.M."/>
            <person name="Humrighouse B.W."/>
            <person name="Bell M."/>
            <person name="Holmes B."/>
            <person name="Steigerwalt A.G."/>
            <person name="Villarma A."/>
            <person name="Sheth M."/>
            <person name="Batra D."/>
            <person name="Pryor J."/>
            <person name="Bernardet J.-F."/>
            <person name="Hugo C."/>
            <person name="Kampfer P."/>
            <person name="Newman J.D."/>
            <person name="McQuiston J.R."/>
        </authorList>
    </citation>
    <scope>NUCLEOTIDE SEQUENCE [LARGE SCALE GENOMIC DNA]</scope>
    <source>
        <strain evidence="2">G0081</strain>
    </source>
</reference>
<dbReference type="AlphaFoldDB" id="A0A3G8XKN0"/>
<proteinExistence type="predicted"/>
<protein>
    <recommendedName>
        <fullName evidence="3">SprT-like domain-containing protein</fullName>
    </recommendedName>
</protein>
<evidence type="ECO:0008006" key="3">
    <source>
        <dbReference type="Google" id="ProtNLM"/>
    </source>
</evidence>
<evidence type="ECO:0000313" key="1">
    <source>
        <dbReference type="EMBL" id="AZI33679.1"/>
    </source>
</evidence>
<accession>A0A3G8XKN0</accession>
<dbReference type="RefSeq" id="WP_125025320.1">
    <property type="nucleotide sequence ID" value="NZ_CP034159.1"/>
</dbReference>